<reference evidence="1" key="1">
    <citation type="submission" date="2021-01" db="EMBL/GenBank/DDBJ databases">
        <title>Ramlibacter sp. strain AW1 16S ribosomal RNA gene Genome sequencing and assembly.</title>
        <authorList>
            <person name="Kang M."/>
        </authorList>
    </citation>
    <scope>NUCLEOTIDE SEQUENCE</scope>
    <source>
        <strain evidence="1">AW1</strain>
    </source>
</reference>
<name>A0A936ZL37_9BURK</name>
<evidence type="ECO:0000313" key="2">
    <source>
        <dbReference type="Proteomes" id="UP000613011"/>
    </source>
</evidence>
<evidence type="ECO:0000313" key="1">
    <source>
        <dbReference type="EMBL" id="MBL0421802.1"/>
    </source>
</evidence>
<protein>
    <submittedName>
        <fullName evidence="1">Uncharacterized protein</fullName>
    </submittedName>
</protein>
<dbReference type="EMBL" id="JAEQNA010000006">
    <property type="protein sequence ID" value="MBL0421802.1"/>
    <property type="molecule type" value="Genomic_DNA"/>
</dbReference>
<dbReference type="AlphaFoldDB" id="A0A936ZL37"/>
<keyword evidence="2" id="KW-1185">Reference proteome</keyword>
<dbReference type="RefSeq" id="WP_201684884.1">
    <property type="nucleotide sequence ID" value="NZ_JAEQNA010000006.1"/>
</dbReference>
<sequence length="74" mass="7980">MKRKRNAMEPGCNHKLMSLQGKAKKLNLTASTVHELTAAAIVGPIARGFAPGAPQSLEFRVFLQGRAPGLQRLV</sequence>
<proteinExistence type="predicted"/>
<gene>
    <name evidence="1" type="ORF">JI739_15745</name>
</gene>
<dbReference type="Proteomes" id="UP000613011">
    <property type="component" value="Unassembled WGS sequence"/>
</dbReference>
<organism evidence="1 2">
    <name type="scientific">Ramlibacter aurantiacus</name>
    <dbReference type="NCBI Taxonomy" id="2801330"/>
    <lineage>
        <taxon>Bacteria</taxon>
        <taxon>Pseudomonadati</taxon>
        <taxon>Pseudomonadota</taxon>
        <taxon>Betaproteobacteria</taxon>
        <taxon>Burkholderiales</taxon>
        <taxon>Comamonadaceae</taxon>
        <taxon>Ramlibacter</taxon>
    </lineage>
</organism>
<accession>A0A936ZL37</accession>
<comment type="caution">
    <text evidence="1">The sequence shown here is derived from an EMBL/GenBank/DDBJ whole genome shotgun (WGS) entry which is preliminary data.</text>
</comment>